<gene>
    <name evidence="5" type="ORF">AAAX94_08805</name>
</gene>
<dbReference type="Gene3D" id="3.40.50.300">
    <property type="entry name" value="P-loop containing nucleotide triphosphate hydrolases"/>
    <property type="match status" value="1"/>
</dbReference>
<evidence type="ECO:0000313" key="5">
    <source>
        <dbReference type="EMBL" id="MEQ2413118.1"/>
    </source>
</evidence>
<evidence type="ECO:0000256" key="2">
    <source>
        <dbReference type="ARBA" id="ARBA00022741"/>
    </source>
</evidence>
<comment type="caution">
    <text evidence="5">The sequence shown here is derived from an EMBL/GenBank/DDBJ whole genome shotgun (WGS) entry which is preliminary data.</text>
</comment>
<dbReference type="InterPro" id="IPR003439">
    <property type="entry name" value="ABC_transporter-like_ATP-bd"/>
</dbReference>
<name>A0ABV1CLF5_9FIRM</name>
<dbReference type="InterPro" id="IPR027417">
    <property type="entry name" value="P-loop_NTPase"/>
</dbReference>
<sequence>MKDMITIQNLTKTYGKHRGVEDVTFSVREGEIFGFLGPNGAGKSMTIRSMLGLIKYDQGEIRINGLDSVKDREKILADIGYMPSEAWFYPGMKIREILKYSAAVRKVDCTDEAEKLCDRLQVDVKRKINELSLGNRKKVSIICAMQHRPKLFVFDVK</sequence>
<feature type="domain" description="ABC transporter" evidence="4">
    <location>
        <begin position="21"/>
        <end position="155"/>
    </location>
</feature>
<keyword evidence="1" id="KW-0813">Transport</keyword>
<evidence type="ECO:0000256" key="3">
    <source>
        <dbReference type="ARBA" id="ARBA00022840"/>
    </source>
</evidence>
<keyword evidence="2" id="KW-0547">Nucleotide-binding</keyword>
<dbReference type="EMBL" id="JBBNFW010000159">
    <property type="protein sequence ID" value="MEQ2413118.1"/>
    <property type="molecule type" value="Genomic_DNA"/>
</dbReference>
<keyword evidence="3 5" id="KW-0067">ATP-binding</keyword>
<accession>A0ABV1CLF5</accession>
<dbReference type="CDD" id="cd03230">
    <property type="entry name" value="ABC_DR_subfamily_A"/>
    <property type="match status" value="1"/>
</dbReference>
<dbReference type="InterPro" id="IPR051782">
    <property type="entry name" value="ABC_Transporter_VariousFunc"/>
</dbReference>
<evidence type="ECO:0000256" key="1">
    <source>
        <dbReference type="ARBA" id="ARBA00022448"/>
    </source>
</evidence>
<dbReference type="Pfam" id="PF00005">
    <property type="entry name" value="ABC_tran"/>
    <property type="match status" value="1"/>
</dbReference>
<dbReference type="RefSeq" id="WP_349083333.1">
    <property type="nucleotide sequence ID" value="NZ_JBBNFW010000159.1"/>
</dbReference>
<evidence type="ECO:0000313" key="6">
    <source>
        <dbReference type="Proteomes" id="UP001470752"/>
    </source>
</evidence>
<dbReference type="PANTHER" id="PTHR42939:SF1">
    <property type="entry name" value="ABC TRANSPORTER ATP-BINDING PROTEIN ALBC-RELATED"/>
    <property type="match status" value="1"/>
</dbReference>
<protein>
    <submittedName>
        <fullName evidence="5">ABC transporter ATP-binding protein</fullName>
    </submittedName>
</protein>
<dbReference type="PANTHER" id="PTHR42939">
    <property type="entry name" value="ABC TRANSPORTER ATP-BINDING PROTEIN ALBC-RELATED"/>
    <property type="match status" value="1"/>
</dbReference>
<keyword evidence="6" id="KW-1185">Reference proteome</keyword>
<organism evidence="5 6">
    <name type="scientific">Blautia acetigignens</name>
    <dbReference type="NCBI Taxonomy" id="2981783"/>
    <lineage>
        <taxon>Bacteria</taxon>
        <taxon>Bacillati</taxon>
        <taxon>Bacillota</taxon>
        <taxon>Clostridia</taxon>
        <taxon>Lachnospirales</taxon>
        <taxon>Lachnospiraceae</taxon>
        <taxon>Blautia</taxon>
    </lineage>
</organism>
<proteinExistence type="predicted"/>
<evidence type="ECO:0000259" key="4">
    <source>
        <dbReference type="Pfam" id="PF00005"/>
    </source>
</evidence>
<reference evidence="5 6" key="1">
    <citation type="submission" date="2024-04" db="EMBL/GenBank/DDBJ databases">
        <title>Human intestinal bacterial collection.</title>
        <authorList>
            <person name="Pauvert C."/>
            <person name="Hitch T.C.A."/>
            <person name="Clavel T."/>
        </authorList>
    </citation>
    <scope>NUCLEOTIDE SEQUENCE [LARGE SCALE GENOMIC DNA]</scope>
    <source>
        <strain evidence="5 6">CLA-AA-H161</strain>
    </source>
</reference>
<dbReference type="GO" id="GO:0005524">
    <property type="term" value="F:ATP binding"/>
    <property type="evidence" value="ECO:0007669"/>
    <property type="project" value="UniProtKB-KW"/>
</dbReference>
<dbReference type="SUPFAM" id="SSF52540">
    <property type="entry name" value="P-loop containing nucleoside triphosphate hydrolases"/>
    <property type="match status" value="1"/>
</dbReference>
<dbReference type="Proteomes" id="UP001470752">
    <property type="component" value="Unassembled WGS sequence"/>
</dbReference>